<dbReference type="GO" id="GO:0051287">
    <property type="term" value="F:NAD binding"/>
    <property type="evidence" value="ECO:0007669"/>
    <property type="project" value="InterPro"/>
</dbReference>
<organism evidence="4 5">
    <name type="scientific">Frankia canadensis</name>
    <dbReference type="NCBI Taxonomy" id="1836972"/>
    <lineage>
        <taxon>Bacteria</taxon>
        <taxon>Bacillati</taxon>
        <taxon>Actinomycetota</taxon>
        <taxon>Actinomycetes</taxon>
        <taxon>Frankiales</taxon>
        <taxon>Frankiaceae</taxon>
        <taxon>Frankia</taxon>
    </lineage>
</organism>
<dbReference type="SUPFAM" id="SSF52283">
    <property type="entry name" value="Formate/glycerate dehydrogenase catalytic domain-like"/>
    <property type="match status" value="1"/>
</dbReference>
<dbReference type="Pfam" id="PF02826">
    <property type="entry name" value="2-Hacid_dh_C"/>
    <property type="match status" value="1"/>
</dbReference>
<dbReference type="OrthoDB" id="4324715at2"/>
<accession>A0A2I2KQ24</accession>
<dbReference type="Gene3D" id="3.40.50.720">
    <property type="entry name" value="NAD(P)-binding Rossmann-like Domain"/>
    <property type="match status" value="2"/>
</dbReference>
<evidence type="ECO:0000313" key="5">
    <source>
        <dbReference type="Proteomes" id="UP000234331"/>
    </source>
</evidence>
<dbReference type="PANTHER" id="PTHR43333:SF1">
    <property type="entry name" value="D-ISOMER SPECIFIC 2-HYDROXYACID DEHYDROGENASE NAD-BINDING DOMAIN-CONTAINING PROTEIN"/>
    <property type="match status" value="1"/>
</dbReference>
<name>A0A2I2KQ24_9ACTN</name>
<protein>
    <submittedName>
        <fullName evidence="4">Putative oxidoreductase</fullName>
    </submittedName>
</protein>
<dbReference type="PANTHER" id="PTHR43333">
    <property type="entry name" value="2-HACID_DH_C DOMAIN-CONTAINING PROTEIN"/>
    <property type="match status" value="1"/>
</dbReference>
<keyword evidence="5" id="KW-1185">Reference proteome</keyword>
<dbReference type="Proteomes" id="UP000234331">
    <property type="component" value="Unassembled WGS sequence"/>
</dbReference>
<evidence type="ECO:0000256" key="1">
    <source>
        <dbReference type="ARBA" id="ARBA00023002"/>
    </source>
</evidence>
<dbReference type="GO" id="GO:0016491">
    <property type="term" value="F:oxidoreductase activity"/>
    <property type="evidence" value="ECO:0007669"/>
    <property type="project" value="UniProtKB-KW"/>
</dbReference>
<feature type="domain" description="D-isomer specific 2-hydroxyacid dehydrogenase NAD-binding" evidence="3">
    <location>
        <begin position="135"/>
        <end position="312"/>
    </location>
</feature>
<dbReference type="EMBL" id="FZMO01000112">
    <property type="protein sequence ID" value="SNQ47759.1"/>
    <property type="molecule type" value="Genomic_DNA"/>
</dbReference>
<dbReference type="RefSeq" id="WP_101831536.1">
    <property type="nucleotide sequence ID" value="NZ_FZMO01000112.1"/>
</dbReference>
<proteinExistence type="predicted"/>
<evidence type="ECO:0000259" key="3">
    <source>
        <dbReference type="Pfam" id="PF02826"/>
    </source>
</evidence>
<dbReference type="SUPFAM" id="SSF51735">
    <property type="entry name" value="NAD(P)-binding Rossmann-fold domains"/>
    <property type="match status" value="1"/>
</dbReference>
<dbReference type="CDD" id="cd05300">
    <property type="entry name" value="2-Hacid_dh_1"/>
    <property type="match status" value="1"/>
</dbReference>
<keyword evidence="2" id="KW-0520">NAD</keyword>
<sequence length="346" mass="36898">MTETTTVLLAYADVDPVTAIPFLESVSPAVRALYCPYENAHELRTRRDERPFSPDAQDLLPALTEEQSAAFAQADVLLSLDVPMGLGAVAPRLRWVQNVGSGYGRYRSAGLAEAGIVLTNAAGLGAPGIAEFVLARLLEHWKRLPEIADRQRRRDWGFTFGRSAAGRTVVIVGMGAIGRAVAQVCAALRMRVVGVARTVPAGGMDGIDGLDEVFSAAEMHAALAEADAVVLCATDTADNENLFDQKAFAAMPTGSFFVNVSRGRLVADEALVSALEGGHLAAAAIGVTRVEPVPADSPLWTTPGLRLSPHSATSQDGYTDRVLDLFRDNLHRFLTGRPLRNVVPLT</sequence>
<evidence type="ECO:0000313" key="4">
    <source>
        <dbReference type="EMBL" id="SNQ47759.1"/>
    </source>
</evidence>
<reference evidence="4 5" key="1">
    <citation type="submission" date="2017-06" db="EMBL/GenBank/DDBJ databases">
        <authorList>
            <person name="Kim H.J."/>
            <person name="Triplett B.A."/>
        </authorList>
    </citation>
    <scope>NUCLEOTIDE SEQUENCE [LARGE SCALE GENOMIC DNA]</scope>
    <source>
        <strain evidence="4">FRACA_ARgP5</strain>
    </source>
</reference>
<dbReference type="InterPro" id="IPR006140">
    <property type="entry name" value="D-isomer_DH_NAD-bd"/>
</dbReference>
<gene>
    <name evidence="4" type="ORF">FRACA_20155</name>
</gene>
<dbReference type="InterPro" id="IPR036291">
    <property type="entry name" value="NAD(P)-bd_dom_sf"/>
</dbReference>
<keyword evidence="1" id="KW-0560">Oxidoreductase</keyword>
<dbReference type="AlphaFoldDB" id="A0A2I2KQ24"/>
<evidence type="ECO:0000256" key="2">
    <source>
        <dbReference type="ARBA" id="ARBA00023027"/>
    </source>
</evidence>